<dbReference type="EMBL" id="ACKQ02000007">
    <property type="protein sequence ID" value="EFK34465.1"/>
    <property type="molecule type" value="Genomic_DNA"/>
</dbReference>
<gene>
    <name evidence="1" type="ORF">HMPREF0204_13534</name>
</gene>
<sequence>MKHKMQIMKENEISFYIRKSIFSVYNEFGPGLLEKVYEKVLALELKNNGLSVKTQVPIPITFKGVFIDSSFIADIIVEDKVIIEIKSIPEIINVHHKQLLTYLKLTNLKLGILVNFNTDYIDKSIIRKINGNI</sequence>
<accession>A0ABN0AN50</accession>
<dbReference type="InterPro" id="IPR011604">
    <property type="entry name" value="PDDEXK-like_dom_sf"/>
</dbReference>
<dbReference type="NCBIfam" id="TIGR04256">
    <property type="entry name" value="GxxExxY"/>
    <property type="match status" value="1"/>
</dbReference>
<protein>
    <recommendedName>
        <fullName evidence="3">GxxExxY protein</fullName>
    </recommendedName>
</protein>
<dbReference type="Proteomes" id="UP000002969">
    <property type="component" value="Unassembled WGS sequence"/>
</dbReference>
<name>A0ABN0AN50_CHRGE</name>
<dbReference type="Pfam" id="PF13366">
    <property type="entry name" value="PDDEXK_3"/>
    <property type="match status" value="1"/>
</dbReference>
<dbReference type="Gene3D" id="3.90.320.10">
    <property type="match status" value="1"/>
</dbReference>
<reference evidence="1" key="1">
    <citation type="submission" date="2010-06" db="EMBL/GenBank/DDBJ databases">
        <authorList>
            <person name="Muzny D."/>
            <person name="Qin X."/>
            <person name="Buhay C."/>
            <person name="Dugan-Rocha S."/>
            <person name="Ding Y."/>
            <person name="Chen G."/>
            <person name="Hawes A."/>
            <person name="Holder M."/>
            <person name="Jhangiani S."/>
            <person name="Johnson A."/>
            <person name="Khan Z."/>
            <person name="Li Z."/>
            <person name="Liu W."/>
            <person name="Liu X."/>
            <person name="Perez L."/>
            <person name="Shen H."/>
            <person name="Wang Q."/>
            <person name="Watt J."/>
            <person name="Xi L."/>
            <person name="Xin Y."/>
            <person name="Zhou J."/>
            <person name="Deng J."/>
            <person name="Jiang H."/>
            <person name="Liu Y."/>
            <person name="Qu J."/>
            <person name="Song X.-Z."/>
            <person name="Zhang L."/>
            <person name="Villasana D."/>
            <person name="Johnson A."/>
            <person name="Liu J."/>
            <person name="Liyanage D."/>
            <person name="Lorensuhewa L."/>
            <person name="Robinson T."/>
            <person name="Song A."/>
            <person name="Song B.-B."/>
            <person name="Dinh H."/>
            <person name="Thornton R."/>
            <person name="Coyle M."/>
            <person name="Francisco L."/>
            <person name="Jackson L."/>
            <person name="Javaid M."/>
            <person name="Korchina V."/>
            <person name="Kovar C."/>
            <person name="Mata R."/>
            <person name="Mathew T."/>
            <person name="Ngo R."/>
            <person name="Nguyen L."/>
            <person name="Nguyen N."/>
            <person name="Okwuonu G."/>
            <person name="Ongeri F."/>
            <person name="Pham C."/>
            <person name="Simmons D."/>
            <person name="Wilczek-Boney K."/>
            <person name="Hale W."/>
            <person name="Jakkamsetti A."/>
            <person name="Pham P."/>
            <person name="Ruth R."/>
            <person name="San Lucas F."/>
            <person name="Warren J."/>
            <person name="Zhang J."/>
            <person name="Zhao Z."/>
            <person name="Zhou C."/>
            <person name="Zhu D."/>
            <person name="Lee S."/>
            <person name="Bess C."/>
            <person name="Blankenburg K."/>
            <person name="Forbes L."/>
            <person name="Fu Q."/>
            <person name="Gubbala S."/>
            <person name="Hirani K."/>
            <person name="Jayaseelan J.C."/>
            <person name="Lara F."/>
            <person name="Munidasa M."/>
            <person name="Palculict T."/>
            <person name="Patil S."/>
            <person name="Pu L.-L."/>
            <person name="Saada N."/>
            <person name="Tang L."/>
            <person name="Weissenberger G."/>
            <person name="Zhu Y."/>
            <person name="Hemphill L."/>
            <person name="Shang Y."/>
            <person name="Youmans B."/>
            <person name="Ayvaz T."/>
            <person name="Ross M."/>
            <person name="Santibanez J."/>
            <person name="Aqrawi P."/>
            <person name="Gross S."/>
            <person name="Joshi V."/>
            <person name="Fowler G."/>
            <person name="Nazareth L."/>
            <person name="Reid J."/>
            <person name="Worley K."/>
            <person name="Petrosino J."/>
            <person name="Highlander S."/>
            <person name="Gibbs R."/>
        </authorList>
    </citation>
    <scope>NUCLEOTIDE SEQUENCE [LARGE SCALE GENOMIC DNA]</scope>
    <source>
        <strain evidence="1">ATCC 35910</strain>
    </source>
</reference>
<organism evidence="1 2">
    <name type="scientific">Chryseobacterium gleum ATCC 35910</name>
    <dbReference type="NCBI Taxonomy" id="525257"/>
    <lineage>
        <taxon>Bacteria</taxon>
        <taxon>Pseudomonadati</taxon>
        <taxon>Bacteroidota</taxon>
        <taxon>Flavobacteriia</taxon>
        <taxon>Flavobacteriales</taxon>
        <taxon>Weeksellaceae</taxon>
        <taxon>Chryseobacterium group</taxon>
        <taxon>Chryseobacterium</taxon>
    </lineage>
</organism>
<proteinExistence type="predicted"/>
<dbReference type="InterPro" id="IPR026350">
    <property type="entry name" value="GxxExxY"/>
</dbReference>
<evidence type="ECO:0000313" key="1">
    <source>
        <dbReference type="EMBL" id="EFK34465.1"/>
    </source>
</evidence>
<comment type="caution">
    <text evidence="1">The sequence shown here is derived from an EMBL/GenBank/DDBJ whole genome shotgun (WGS) entry which is preliminary data.</text>
</comment>
<evidence type="ECO:0008006" key="3">
    <source>
        <dbReference type="Google" id="ProtNLM"/>
    </source>
</evidence>
<keyword evidence="2" id="KW-1185">Reference proteome</keyword>
<evidence type="ECO:0000313" key="2">
    <source>
        <dbReference type="Proteomes" id="UP000002969"/>
    </source>
</evidence>